<dbReference type="KEGG" id="pej:FYC62_02010"/>
<dbReference type="PROSITE" id="PS51352">
    <property type="entry name" value="THIOREDOXIN_2"/>
    <property type="match status" value="1"/>
</dbReference>
<protein>
    <submittedName>
        <fullName evidence="3">TlpA family protein disulfide reductase</fullName>
    </submittedName>
</protein>
<accession>A0A5C0VCX6</accession>
<dbReference type="InterPro" id="IPR000866">
    <property type="entry name" value="AhpC/TSA"/>
</dbReference>
<dbReference type="InterPro" id="IPR036249">
    <property type="entry name" value="Thioredoxin-like_sf"/>
</dbReference>
<feature type="domain" description="Thioredoxin" evidence="2">
    <location>
        <begin position="99"/>
        <end position="237"/>
    </location>
</feature>
<dbReference type="PANTHER" id="PTHR42852">
    <property type="entry name" value="THIOL:DISULFIDE INTERCHANGE PROTEIN DSBE"/>
    <property type="match status" value="1"/>
</dbReference>
<evidence type="ECO:0000259" key="2">
    <source>
        <dbReference type="PROSITE" id="PS51352"/>
    </source>
</evidence>
<dbReference type="RefSeq" id="WP_149073726.1">
    <property type="nucleotide sequence ID" value="NZ_CP043329.1"/>
</dbReference>
<gene>
    <name evidence="3" type="ORF">FYC62_02010</name>
</gene>
<organism evidence="3 4">
    <name type="scientific">Pedobacter aquae</name>
    <dbReference type="NCBI Taxonomy" id="2605747"/>
    <lineage>
        <taxon>Bacteria</taxon>
        <taxon>Pseudomonadati</taxon>
        <taxon>Bacteroidota</taxon>
        <taxon>Sphingobacteriia</taxon>
        <taxon>Sphingobacteriales</taxon>
        <taxon>Sphingobacteriaceae</taxon>
        <taxon>Pedobacter</taxon>
    </lineage>
</organism>
<proteinExistence type="predicted"/>
<keyword evidence="4" id="KW-1185">Reference proteome</keyword>
<dbReference type="InterPro" id="IPR013766">
    <property type="entry name" value="Thioredoxin_domain"/>
</dbReference>
<keyword evidence="1" id="KW-0732">Signal</keyword>
<dbReference type="InterPro" id="IPR050553">
    <property type="entry name" value="Thioredoxin_ResA/DsbE_sf"/>
</dbReference>
<feature type="chain" id="PRO_5022874137" evidence="1">
    <location>
        <begin position="20"/>
        <end position="237"/>
    </location>
</feature>
<dbReference type="Proteomes" id="UP000323653">
    <property type="component" value="Chromosome"/>
</dbReference>
<feature type="signal peptide" evidence="1">
    <location>
        <begin position="1"/>
        <end position="19"/>
    </location>
</feature>
<evidence type="ECO:0000313" key="4">
    <source>
        <dbReference type="Proteomes" id="UP000323653"/>
    </source>
</evidence>
<dbReference type="GO" id="GO:0016209">
    <property type="term" value="F:antioxidant activity"/>
    <property type="evidence" value="ECO:0007669"/>
    <property type="project" value="InterPro"/>
</dbReference>
<dbReference type="PANTHER" id="PTHR42852:SF13">
    <property type="entry name" value="PROTEIN DIPZ"/>
    <property type="match status" value="1"/>
</dbReference>
<dbReference type="SUPFAM" id="SSF52833">
    <property type="entry name" value="Thioredoxin-like"/>
    <property type="match status" value="1"/>
</dbReference>
<dbReference type="AlphaFoldDB" id="A0A5C0VCX6"/>
<dbReference type="EMBL" id="CP043329">
    <property type="protein sequence ID" value="QEK50575.1"/>
    <property type="molecule type" value="Genomic_DNA"/>
</dbReference>
<dbReference type="CDD" id="cd02966">
    <property type="entry name" value="TlpA_like_family"/>
    <property type="match status" value="1"/>
</dbReference>
<sequence>MKKKLLIVAIAFANAKGFAQTETPKTNAPAVTREIIVVDSTGMPYSTEYWNKAVKSGKYKLERMYEMGQQPKFLLKQRTEEELDERLEKSLRPRLSTCFKDGDTFKYSNLTDITGKKIAAKDLVGKILVINFWFIACPPCRQEIPELNDLVKKFANEKDVVFIAIALDKAEQIENFLKLIPFNYSQVPDARYYAEKFGVTQYPTHVIIDRSAKVSYHAVGGGAVNTYWLKKTIKGLL</sequence>
<evidence type="ECO:0000313" key="3">
    <source>
        <dbReference type="EMBL" id="QEK50575.1"/>
    </source>
</evidence>
<dbReference type="GO" id="GO:0016491">
    <property type="term" value="F:oxidoreductase activity"/>
    <property type="evidence" value="ECO:0007669"/>
    <property type="project" value="InterPro"/>
</dbReference>
<evidence type="ECO:0000256" key="1">
    <source>
        <dbReference type="SAM" id="SignalP"/>
    </source>
</evidence>
<dbReference type="Gene3D" id="3.40.30.10">
    <property type="entry name" value="Glutaredoxin"/>
    <property type="match status" value="1"/>
</dbReference>
<reference evidence="3 4" key="1">
    <citation type="submission" date="2019-08" db="EMBL/GenBank/DDBJ databases">
        <title>Pedobacter sp. nov., isolated from Han river, South Korea.</title>
        <authorList>
            <person name="Lee D.-H."/>
            <person name="Kim Y.-S."/>
            <person name="Hwang E.-M."/>
            <person name="Le Tran T.C."/>
            <person name="Cha C.-J."/>
        </authorList>
    </citation>
    <scope>NUCLEOTIDE SEQUENCE [LARGE SCALE GENOMIC DNA]</scope>
    <source>
        <strain evidence="3 4">CJ43</strain>
    </source>
</reference>
<name>A0A5C0VCX6_9SPHI</name>
<dbReference type="Pfam" id="PF00578">
    <property type="entry name" value="AhpC-TSA"/>
    <property type="match status" value="1"/>
</dbReference>